<evidence type="ECO:0000256" key="2">
    <source>
        <dbReference type="ARBA" id="ARBA00022490"/>
    </source>
</evidence>
<feature type="binding site" evidence="9">
    <location>
        <position position="9"/>
    </location>
    <ligand>
        <name>Mg(2+)</name>
        <dbReference type="ChEBI" id="CHEBI:18420"/>
    </ligand>
</feature>
<evidence type="ECO:0000313" key="11">
    <source>
        <dbReference type="EMBL" id="GGD62822.1"/>
    </source>
</evidence>
<dbReference type="OrthoDB" id="9802453at2"/>
<comment type="caution">
    <text evidence="11">The sequence shown here is derived from an EMBL/GenBank/DDBJ whole genome shotgun (WGS) entry which is preliminary data.</text>
</comment>
<feature type="site" description="Transition state stabilizer" evidence="9">
    <location>
        <position position="234"/>
    </location>
</feature>
<comment type="subunit">
    <text evidence="9">Homodimer.</text>
</comment>
<feature type="binding site" evidence="9">
    <location>
        <begin position="201"/>
        <end position="205"/>
    </location>
    <ligand>
        <name>ATP</name>
        <dbReference type="ChEBI" id="CHEBI:30616"/>
    </ligand>
</feature>
<keyword evidence="4 9" id="KW-0479">Metal-binding</keyword>
<dbReference type="HAMAP" id="MF_00020">
    <property type="entry name" value="Acetate_kinase"/>
    <property type="match status" value="1"/>
</dbReference>
<dbReference type="PROSITE" id="PS01075">
    <property type="entry name" value="ACETATE_KINASE_1"/>
    <property type="match status" value="1"/>
</dbReference>
<dbReference type="GO" id="GO:0008776">
    <property type="term" value="F:acetate kinase activity"/>
    <property type="evidence" value="ECO:0007669"/>
    <property type="project" value="UniProtKB-UniRule"/>
</dbReference>
<dbReference type="AlphaFoldDB" id="A0A916YUU7"/>
<evidence type="ECO:0000256" key="7">
    <source>
        <dbReference type="ARBA" id="ARBA00022840"/>
    </source>
</evidence>
<dbReference type="EMBL" id="BMIP01000002">
    <property type="protein sequence ID" value="GGD62822.1"/>
    <property type="molecule type" value="Genomic_DNA"/>
</dbReference>
<dbReference type="PANTHER" id="PTHR21060">
    <property type="entry name" value="ACETATE KINASE"/>
    <property type="match status" value="1"/>
</dbReference>
<feature type="site" description="Transition state stabilizer" evidence="9">
    <location>
        <position position="174"/>
    </location>
</feature>
<comment type="function">
    <text evidence="9">Catalyzes the formation of acetyl phosphate from acetate and ATP. Can also catalyze the reverse reaction.</text>
</comment>
<keyword evidence="12" id="KW-1185">Reference proteome</keyword>
<keyword evidence="2 9" id="KW-0963">Cytoplasm</keyword>
<dbReference type="GO" id="GO:0006083">
    <property type="term" value="P:acetate metabolic process"/>
    <property type="evidence" value="ECO:0007669"/>
    <property type="project" value="TreeGrafter"/>
</dbReference>
<dbReference type="Proteomes" id="UP000612349">
    <property type="component" value="Unassembled WGS sequence"/>
</dbReference>
<protein>
    <recommendedName>
        <fullName evidence="9">Acetate kinase</fullName>
        <ecNumber evidence="9">2.7.2.1</ecNumber>
    </recommendedName>
    <alternativeName>
        <fullName evidence="9">Acetokinase</fullName>
    </alternativeName>
</protein>
<dbReference type="PRINTS" id="PR00471">
    <property type="entry name" value="ACETATEKNASE"/>
</dbReference>
<feature type="binding site" evidence="9">
    <location>
        <position position="351"/>
    </location>
    <ligand>
        <name>Mg(2+)</name>
        <dbReference type="ChEBI" id="CHEBI:18420"/>
    </ligand>
</feature>
<comment type="subcellular location">
    <subcellularLocation>
        <location evidence="9">Cytoplasm</location>
    </subcellularLocation>
</comment>
<evidence type="ECO:0000256" key="5">
    <source>
        <dbReference type="ARBA" id="ARBA00022741"/>
    </source>
</evidence>
<evidence type="ECO:0000256" key="6">
    <source>
        <dbReference type="ARBA" id="ARBA00022777"/>
    </source>
</evidence>
<proteinExistence type="inferred from homology"/>
<organism evidence="11 12">
    <name type="scientific">Croceicoccus mobilis</name>
    <dbReference type="NCBI Taxonomy" id="1703339"/>
    <lineage>
        <taxon>Bacteria</taxon>
        <taxon>Pseudomonadati</taxon>
        <taxon>Pseudomonadota</taxon>
        <taxon>Alphaproteobacteria</taxon>
        <taxon>Sphingomonadales</taxon>
        <taxon>Erythrobacteraceae</taxon>
        <taxon>Croceicoccus</taxon>
    </lineage>
</organism>
<dbReference type="Gene3D" id="3.30.420.40">
    <property type="match status" value="2"/>
</dbReference>
<keyword evidence="6 9" id="KW-0418">Kinase</keyword>
<dbReference type="PANTHER" id="PTHR21060:SF21">
    <property type="entry name" value="ACETATE KINASE"/>
    <property type="match status" value="1"/>
</dbReference>
<keyword evidence="3 9" id="KW-0808">Transferase</keyword>
<reference evidence="11" key="2">
    <citation type="submission" date="2020-09" db="EMBL/GenBank/DDBJ databases">
        <authorList>
            <person name="Sun Q."/>
            <person name="Zhou Y."/>
        </authorList>
    </citation>
    <scope>NUCLEOTIDE SEQUENCE</scope>
    <source>
        <strain evidence="11">CGMCC 1.15360</strain>
    </source>
</reference>
<sequence>MTQAILTLNAGSSSLKFQAFAVDDLSVLLAGKVTGIGGDAKLALSVPEDAAPAQPMGGDHHAALAAVLDCIDRHDDDWQVTAIAHRIVHGGTSFAAPVAIDDDVMAALAELVPLAPLHQPHNLEAVEASRALLPDALDIACFDTGFHAGQDPLFTTMPLPQRLRDEGFRRYGFHGISYEWIARRLRADHPGIARGRVVAAHLGNGASMCAMVGGQSVDTSMGMTALDGLPMGTRCGAIDPGAVTMLMRRGMDAEAIDHVLYHESGLKGLSGLTNDVAALIQSNDRQAQFALDVFALRIAQFAGRMAVSMGGLDALVFTAGIGENAASVRDAVVARLSFLPAFQVLVIPTDEERMMAIHVKELMAGGGACAD</sequence>
<evidence type="ECO:0000256" key="4">
    <source>
        <dbReference type="ARBA" id="ARBA00022723"/>
    </source>
</evidence>
<feature type="binding site" evidence="9">
    <location>
        <begin position="320"/>
        <end position="324"/>
    </location>
    <ligand>
        <name>ATP</name>
        <dbReference type="ChEBI" id="CHEBI:30616"/>
    </ligand>
</feature>
<keyword evidence="8 9" id="KW-0460">Magnesium</keyword>
<evidence type="ECO:0000256" key="9">
    <source>
        <dbReference type="HAMAP-Rule" id="MF_00020"/>
    </source>
</evidence>
<name>A0A916YUU7_9SPHN</name>
<feature type="binding site" evidence="9">
    <location>
        <position position="16"/>
    </location>
    <ligand>
        <name>ATP</name>
        <dbReference type="ChEBI" id="CHEBI:30616"/>
    </ligand>
</feature>
<reference evidence="11" key="1">
    <citation type="journal article" date="2014" name="Int. J. Syst. Evol. Microbiol.">
        <title>Complete genome sequence of Corynebacterium casei LMG S-19264T (=DSM 44701T), isolated from a smear-ripened cheese.</title>
        <authorList>
            <consortium name="US DOE Joint Genome Institute (JGI-PGF)"/>
            <person name="Walter F."/>
            <person name="Albersmeier A."/>
            <person name="Kalinowski J."/>
            <person name="Ruckert C."/>
        </authorList>
    </citation>
    <scope>NUCLEOTIDE SEQUENCE</scope>
    <source>
        <strain evidence="11">CGMCC 1.15360</strain>
    </source>
</reference>
<comment type="cofactor">
    <cofactor evidence="9">
        <name>Mg(2+)</name>
        <dbReference type="ChEBI" id="CHEBI:18420"/>
    </cofactor>
    <cofactor evidence="9">
        <name>Mn(2+)</name>
        <dbReference type="ChEBI" id="CHEBI:29035"/>
    </cofactor>
    <text evidence="9">Mg(2+). Can also accept Mn(2+).</text>
</comment>
<dbReference type="GO" id="GO:0005524">
    <property type="term" value="F:ATP binding"/>
    <property type="evidence" value="ECO:0007669"/>
    <property type="project" value="UniProtKB-KW"/>
</dbReference>
<feature type="binding site" evidence="9">
    <location>
        <position position="86"/>
    </location>
    <ligand>
        <name>substrate</name>
    </ligand>
</feature>
<comment type="catalytic activity">
    <reaction evidence="9">
        <text>acetate + ATP = acetyl phosphate + ADP</text>
        <dbReference type="Rhea" id="RHEA:11352"/>
        <dbReference type="ChEBI" id="CHEBI:22191"/>
        <dbReference type="ChEBI" id="CHEBI:30089"/>
        <dbReference type="ChEBI" id="CHEBI:30616"/>
        <dbReference type="ChEBI" id="CHEBI:456216"/>
        <dbReference type="EC" id="2.7.2.1"/>
    </reaction>
</comment>
<evidence type="ECO:0000256" key="1">
    <source>
        <dbReference type="ARBA" id="ARBA00008748"/>
    </source>
</evidence>
<dbReference type="PROSITE" id="PS01076">
    <property type="entry name" value="ACETATE_KINASE_2"/>
    <property type="match status" value="1"/>
</dbReference>
<dbReference type="RefSeq" id="WP_066776509.1">
    <property type="nucleotide sequence ID" value="NZ_BMIP01000002.1"/>
</dbReference>
<dbReference type="GO" id="GO:0000287">
    <property type="term" value="F:magnesium ion binding"/>
    <property type="evidence" value="ECO:0007669"/>
    <property type="project" value="UniProtKB-UniRule"/>
</dbReference>
<gene>
    <name evidence="11" type="primary">ackA2</name>
    <name evidence="9" type="synonym">ackA</name>
    <name evidence="11" type="ORF">GCM10010990_10340</name>
</gene>
<dbReference type="GO" id="GO:0006085">
    <property type="term" value="P:acetyl-CoA biosynthetic process"/>
    <property type="evidence" value="ECO:0007669"/>
    <property type="project" value="UniProtKB-UniRule"/>
</dbReference>
<dbReference type="NCBIfam" id="TIGR00016">
    <property type="entry name" value="ackA"/>
    <property type="match status" value="1"/>
</dbReference>
<evidence type="ECO:0000256" key="8">
    <source>
        <dbReference type="ARBA" id="ARBA00022842"/>
    </source>
</evidence>
<evidence type="ECO:0000256" key="3">
    <source>
        <dbReference type="ARBA" id="ARBA00022679"/>
    </source>
</evidence>
<dbReference type="InterPro" id="IPR043129">
    <property type="entry name" value="ATPase_NBD"/>
</dbReference>
<comment type="pathway">
    <text evidence="9">Metabolic intermediate biosynthesis; acetyl-CoA biosynthesis; acetyl-CoA from acetate: step 1/2.</text>
</comment>
<comment type="caution">
    <text evidence="9">Lacks conserved residue(s) required for the propagation of feature annotation.</text>
</comment>
<dbReference type="InterPro" id="IPR004372">
    <property type="entry name" value="Ac/propionate_kinase"/>
</dbReference>
<dbReference type="SUPFAM" id="SSF53067">
    <property type="entry name" value="Actin-like ATPase domain"/>
    <property type="match status" value="2"/>
</dbReference>
<evidence type="ECO:0000256" key="10">
    <source>
        <dbReference type="RuleBase" id="RU003835"/>
    </source>
</evidence>
<dbReference type="GO" id="GO:0005829">
    <property type="term" value="C:cytosol"/>
    <property type="evidence" value="ECO:0007669"/>
    <property type="project" value="TreeGrafter"/>
</dbReference>
<feature type="active site" description="Proton donor/acceptor" evidence="9">
    <location>
        <position position="143"/>
    </location>
</feature>
<keyword evidence="5 9" id="KW-0547">Nucleotide-binding</keyword>
<comment type="similarity">
    <text evidence="1 9 10">Belongs to the acetokinase family.</text>
</comment>
<keyword evidence="7 9" id="KW-0067">ATP-binding</keyword>
<dbReference type="PIRSF" id="PIRSF000722">
    <property type="entry name" value="Acetate_prop_kin"/>
    <property type="match status" value="1"/>
</dbReference>
<dbReference type="Pfam" id="PF00871">
    <property type="entry name" value="Acetate_kinase"/>
    <property type="match status" value="1"/>
</dbReference>
<evidence type="ECO:0000313" key="12">
    <source>
        <dbReference type="Proteomes" id="UP000612349"/>
    </source>
</evidence>
<dbReference type="EC" id="2.7.2.1" evidence="9"/>
<dbReference type="InterPro" id="IPR023865">
    <property type="entry name" value="Aliphatic_acid_kinase_CS"/>
</dbReference>
<accession>A0A916YUU7</accession>
<dbReference type="InterPro" id="IPR000890">
    <property type="entry name" value="Aliphatic_acid_kin_short-chain"/>
</dbReference>